<dbReference type="CDD" id="cd04301">
    <property type="entry name" value="NAT_SF"/>
    <property type="match status" value="1"/>
</dbReference>
<accession>A0A938XZ94</accession>
<protein>
    <submittedName>
        <fullName evidence="4">GNAT family N-acyltransferase</fullName>
    </submittedName>
</protein>
<reference evidence="4" key="1">
    <citation type="submission" date="2021-01" db="EMBL/GenBank/DDBJ databases">
        <title>Genomic Encyclopedia of Type Strains, Phase IV (KMG-IV): sequencing the most valuable type-strain genomes for metagenomic binning, comparative biology and taxonomic classification.</title>
        <authorList>
            <person name="Goeker M."/>
        </authorList>
    </citation>
    <scope>NUCLEOTIDE SEQUENCE</scope>
    <source>
        <strain evidence="4">DSM 25523</strain>
    </source>
</reference>
<keyword evidence="2" id="KW-0012">Acyltransferase</keyword>
<keyword evidence="5" id="KW-1185">Reference proteome</keyword>
<feature type="domain" description="N-acetyltransferase" evidence="3">
    <location>
        <begin position="7"/>
        <end position="149"/>
    </location>
</feature>
<evidence type="ECO:0000256" key="2">
    <source>
        <dbReference type="ARBA" id="ARBA00023315"/>
    </source>
</evidence>
<keyword evidence="1" id="KW-0808">Transferase</keyword>
<dbReference type="PANTHER" id="PTHR43877">
    <property type="entry name" value="AMINOALKYLPHOSPHONATE N-ACETYLTRANSFERASE-RELATED-RELATED"/>
    <property type="match status" value="1"/>
</dbReference>
<gene>
    <name evidence="4" type="ORF">JOD01_002546</name>
</gene>
<name>A0A938XZ94_9BACL</name>
<dbReference type="EMBL" id="JAFBEB010000008">
    <property type="protein sequence ID" value="MBM7590934.1"/>
    <property type="molecule type" value="Genomic_DNA"/>
</dbReference>
<dbReference type="RefSeq" id="WP_204518673.1">
    <property type="nucleotide sequence ID" value="NZ_BAABIN010000005.1"/>
</dbReference>
<sequence>MTENTYTVQLVLTEPQKRDALAVRRAVFIEEQQVPEQIEMDQHDEPQADTLHFVAYNGASPIGAGRLRTYAQGVGKVERIAVQATERGSGIGRRLMLQIEETARQHGYHKLKLNAQTHARRFYEKLGYLPVGELFFEAGIEHIAMEKEL</sequence>
<dbReference type="GO" id="GO:0016747">
    <property type="term" value="F:acyltransferase activity, transferring groups other than amino-acyl groups"/>
    <property type="evidence" value="ECO:0007669"/>
    <property type="project" value="InterPro"/>
</dbReference>
<dbReference type="Proteomes" id="UP000717624">
    <property type="component" value="Unassembled WGS sequence"/>
</dbReference>
<comment type="caution">
    <text evidence="4">The sequence shown here is derived from an EMBL/GenBank/DDBJ whole genome shotgun (WGS) entry which is preliminary data.</text>
</comment>
<dbReference type="Pfam" id="PF13673">
    <property type="entry name" value="Acetyltransf_10"/>
    <property type="match status" value="1"/>
</dbReference>
<proteinExistence type="predicted"/>
<dbReference type="SUPFAM" id="SSF55729">
    <property type="entry name" value="Acyl-CoA N-acyltransferases (Nat)"/>
    <property type="match status" value="1"/>
</dbReference>
<dbReference type="AlphaFoldDB" id="A0A938XZ94"/>
<evidence type="ECO:0000313" key="4">
    <source>
        <dbReference type="EMBL" id="MBM7590934.1"/>
    </source>
</evidence>
<dbReference type="InterPro" id="IPR050832">
    <property type="entry name" value="Bact_Acetyltransf"/>
</dbReference>
<organism evidence="4 5">
    <name type="scientific">Brevibacillus fulvus</name>
    <dbReference type="NCBI Taxonomy" id="1125967"/>
    <lineage>
        <taxon>Bacteria</taxon>
        <taxon>Bacillati</taxon>
        <taxon>Bacillota</taxon>
        <taxon>Bacilli</taxon>
        <taxon>Bacillales</taxon>
        <taxon>Paenibacillaceae</taxon>
        <taxon>Brevibacillus</taxon>
    </lineage>
</organism>
<dbReference type="Gene3D" id="3.40.630.30">
    <property type="match status" value="1"/>
</dbReference>
<dbReference type="PROSITE" id="PS51186">
    <property type="entry name" value="GNAT"/>
    <property type="match status" value="1"/>
</dbReference>
<dbReference type="InterPro" id="IPR016181">
    <property type="entry name" value="Acyl_CoA_acyltransferase"/>
</dbReference>
<evidence type="ECO:0000259" key="3">
    <source>
        <dbReference type="PROSITE" id="PS51186"/>
    </source>
</evidence>
<dbReference type="PANTHER" id="PTHR43877:SF2">
    <property type="entry name" value="AMINOALKYLPHOSPHONATE N-ACETYLTRANSFERASE-RELATED"/>
    <property type="match status" value="1"/>
</dbReference>
<evidence type="ECO:0000313" key="5">
    <source>
        <dbReference type="Proteomes" id="UP000717624"/>
    </source>
</evidence>
<dbReference type="InterPro" id="IPR000182">
    <property type="entry name" value="GNAT_dom"/>
</dbReference>
<evidence type="ECO:0000256" key="1">
    <source>
        <dbReference type="ARBA" id="ARBA00022679"/>
    </source>
</evidence>